<protein>
    <recommendedName>
        <fullName evidence="5">DUF1343 domain-containing protein</fullName>
    </recommendedName>
</protein>
<dbReference type="Pfam" id="PF07075">
    <property type="entry name" value="NamZ_N"/>
    <property type="match status" value="1"/>
</dbReference>
<name>A0A2S9WUX6_9FLAO</name>
<evidence type="ECO:0000313" key="4">
    <source>
        <dbReference type="Proteomes" id="UP000239532"/>
    </source>
</evidence>
<accession>A0A2S9WUX6</accession>
<dbReference type="InterPro" id="IPR008302">
    <property type="entry name" value="NamZ"/>
</dbReference>
<dbReference type="InterPro" id="IPR048502">
    <property type="entry name" value="NamZ_N"/>
</dbReference>
<keyword evidence="4" id="KW-1185">Reference proteome</keyword>
<dbReference type="InterPro" id="IPR048503">
    <property type="entry name" value="NamZ_C"/>
</dbReference>
<dbReference type="PANTHER" id="PTHR42915:SF1">
    <property type="entry name" value="PEPTIDOGLYCAN BETA-N-ACETYLMURAMIDASE NAMZ"/>
    <property type="match status" value="1"/>
</dbReference>
<evidence type="ECO:0000313" key="3">
    <source>
        <dbReference type="EMBL" id="PRP67280.1"/>
    </source>
</evidence>
<dbReference type="Pfam" id="PF20732">
    <property type="entry name" value="NamZ_C"/>
    <property type="match status" value="1"/>
</dbReference>
<proteinExistence type="predicted"/>
<feature type="domain" description="Peptidoglycan beta-N-acetylmuramidase NamZ C-terminal" evidence="2">
    <location>
        <begin position="328"/>
        <end position="464"/>
    </location>
</feature>
<dbReference type="Gene3D" id="3.90.1150.140">
    <property type="match status" value="1"/>
</dbReference>
<evidence type="ECO:0008006" key="5">
    <source>
        <dbReference type="Google" id="ProtNLM"/>
    </source>
</evidence>
<feature type="domain" description="Peptidoglycan beta-N-acetylmuramidase NamZ N-terminal" evidence="1">
    <location>
        <begin position="132"/>
        <end position="323"/>
    </location>
</feature>
<evidence type="ECO:0000259" key="1">
    <source>
        <dbReference type="Pfam" id="PF07075"/>
    </source>
</evidence>
<gene>
    <name evidence="3" type="ORF">BST86_09300</name>
</gene>
<reference evidence="3 4" key="1">
    <citation type="submission" date="2016-11" db="EMBL/GenBank/DDBJ databases">
        <title>Trade-off between light-utilization and light-protection in marine flavobacteria.</title>
        <authorList>
            <person name="Kumagai Y."/>
        </authorList>
    </citation>
    <scope>NUCLEOTIDE SEQUENCE [LARGE SCALE GENOMIC DNA]</scope>
    <source>
        <strain evidence="3 4">JCM 17109</strain>
    </source>
</reference>
<sequence length="465" mass="51836">MAAVAILIIGALTLFLYSVLCCTRRAMKYSRFNTFPSIFKYTIIAFALVLTSCDAGINNKNKTQPNDIVDLDYNAIDSTRLLKPLQNKPIPAADQLETWIQKLDGKHVAIVGNQTSVVSSSSIKERRTWDQAIKVRYVHLVDTLLSRGVTVKKVFAPEHGFRGDADAGAAIADGVDKRSGLSIVSLYGNNKKPTAAQLADVDVILFDIQDVGARFYTYISTLHYVMEAAAEQNKTVYILDRPNPNGHYVDGPILDSDHKSFVGMHPVPVVHGMTIGEYAQMINGEGWLEYGKKADLIVLPIKDYTHDTPYELPIAPSPNLPNAQSINLYPSLCFFEGTDVSVGRGTDMQFQVYGSPSLAKYRDFAFTPTPNRGAKRPLFNGKKCFGVDLRDYPKLDRLNLEFVVDAFAKAPYKQSFFNFFFTKLAGTDLLQKQIEKGMSAEEIAATWKEGLADFMITREKYLLYD</sequence>
<dbReference type="GO" id="GO:0033922">
    <property type="term" value="F:peptidoglycan beta-N-acetylmuramidase activity"/>
    <property type="evidence" value="ECO:0007669"/>
    <property type="project" value="InterPro"/>
</dbReference>
<evidence type="ECO:0000259" key="2">
    <source>
        <dbReference type="Pfam" id="PF20732"/>
    </source>
</evidence>
<dbReference type="PANTHER" id="PTHR42915">
    <property type="entry name" value="HYPOTHETICAL 460 KDA PROTEIN IN FEUA-SIGW INTERGENIC REGION [PRECURSOR]"/>
    <property type="match status" value="1"/>
</dbReference>
<dbReference type="Gene3D" id="3.40.50.12170">
    <property type="entry name" value="Uncharacterised protein PF07075, DUF1343"/>
    <property type="match status" value="1"/>
</dbReference>
<organism evidence="3 4">
    <name type="scientific">Nonlabens agnitus</name>
    <dbReference type="NCBI Taxonomy" id="870484"/>
    <lineage>
        <taxon>Bacteria</taxon>
        <taxon>Pseudomonadati</taxon>
        <taxon>Bacteroidota</taxon>
        <taxon>Flavobacteriia</taxon>
        <taxon>Flavobacteriales</taxon>
        <taxon>Flavobacteriaceae</taxon>
        <taxon>Nonlabens</taxon>
    </lineage>
</organism>
<dbReference type="AlphaFoldDB" id="A0A2S9WUX6"/>
<dbReference type="EMBL" id="MQUC01000003">
    <property type="protein sequence ID" value="PRP67280.1"/>
    <property type="molecule type" value="Genomic_DNA"/>
</dbReference>
<comment type="caution">
    <text evidence="3">The sequence shown here is derived from an EMBL/GenBank/DDBJ whole genome shotgun (WGS) entry which is preliminary data.</text>
</comment>
<dbReference type="Proteomes" id="UP000239532">
    <property type="component" value="Unassembled WGS sequence"/>
</dbReference>